<keyword evidence="1" id="KW-0812">Transmembrane</keyword>
<proteinExistence type="predicted"/>
<dbReference type="RefSeq" id="WP_188705950.1">
    <property type="nucleotide sequence ID" value="NZ_BMIG01000001.1"/>
</dbReference>
<organism evidence="2 3">
    <name type="scientific">Polaromonas eurypsychrophila</name>
    <dbReference type="NCBI Taxonomy" id="1614635"/>
    <lineage>
        <taxon>Bacteria</taxon>
        <taxon>Pseudomonadati</taxon>
        <taxon>Pseudomonadota</taxon>
        <taxon>Betaproteobacteria</taxon>
        <taxon>Burkholderiales</taxon>
        <taxon>Comamonadaceae</taxon>
        <taxon>Polaromonas</taxon>
    </lineage>
</organism>
<evidence type="ECO:0000256" key="1">
    <source>
        <dbReference type="SAM" id="Phobius"/>
    </source>
</evidence>
<name>A0A916S6N7_9BURK</name>
<keyword evidence="1" id="KW-0472">Membrane</keyword>
<keyword evidence="1" id="KW-1133">Transmembrane helix</keyword>
<protein>
    <recommendedName>
        <fullName evidence="4">Poly-beta-1,6-N-acetyl-D-glucosamine biosynthesis protein PgaD</fullName>
    </recommendedName>
</protein>
<reference evidence="2" key="1">
    <citation type="journal article" date="2014" name="Int. J. Syst. Evol. Microbiol.">
        <title>Complete genome sequence of Corynebacterium casei LMG S-19264T (=DSM 44701T), isolated from a smear-ripened cheese.</title>
        <authorList>
            <consortium name="US DOE Joint Genome Institute (JGI-PGF)"/>
            <person name="Walter F."/>
            <person name="Albersmeier A."/>
            <person name="Kalinowski J."/>
            <person name="Ruckert C."/>
        </authorList>
    </citation>
    <scope>NUCLEOTIDE SEQUENCE</scope>
    <source>
        <strain evidence="2">CGMCC 1.15322</strain>
    </source>
</reference>
<comment type="caution">
    <text evidence="2">The sequence shown here is derived from an EMBL/GenBank/DDBJ whole genome shotgun (WGS) entry which is preliminary data.</text>
</comment>
<dbReference type="AlphaFoldDB" id="A0A916S6N7"/>
<evidence type="ECO:0000313" key="3">
    <source>
        <dbReference type="Proteomes" id="UP000620596"/>
    </source>
</evidence>
<dbReference type="InterPro" id="IPR023829">
    <property type="entry name" value="PGA_PgaD"/>
</dbReference>
<dbReference type="EMBL" id="BMIG01000001">
    <property type="protein sequence ID" value="GGA86173.1"/>
    <property type="molecule type" value="Genomic_DNA"/>
</dbReference>
<keyword evidence="3" id="KW-1185">Reference proteome</keyword>
<accession>A0A916S6N7</accession>
<dbReference type="GO" id="GO:0043709">
    <property type="term" value="P:cell adhesion involved in single-species biofilm formation"/>
    <property type="evidence" value="ECO:0007669"/>
    <property type="project" value="InterPro"/>
</dbReference>
<sequence>MKVQLKPVAWPPLIKSHHNSPGWIPVRDVVLTLLAWATLAYFLREPIAVAIDYFRYPRFELNTTTLPDMAFVWKRLRPFAELVVLAMVWLLVSVQVWRKRALARNVRELPLALPPDQHAALFGLDTRTLLAWQQQRIQIVHFTHDGAVDLRSIQR</sequence>
<evidence type="ECO:0000313" key="2">
    <source>
        <dbReference type="EMBL" id="GGA86173.1"/>
    </source>
</evidence>
<feature type="transmembrane region" description="Helical" evidence="1">
    <location>
        <begin position="24"/>
        <end position="43"/>
    </location>
</feature>
<feature type="transmembrane region" description="Helical" evidence="1">
    <location>
        <begin position="79"/>
        <end position="97"/>
    </location>
</feature>
<reference evidence="2" key="2">
    <citation type="submission" date="2020-09" db="EMBL/GenBank/DDBJ databases">
        <authorList>
            <person name="Sun Q."/>
            <person name="Zhou Y."/>
        </authorList>
    </citation>
    <scope>NUCLEOTIDE SEQUENCE</scope>
    <source>
        <strain evidence="2">CGMCC 1.15322</strain>
    </source>
</reference>
<gene>
    <name evidence="2" type="ORF">GCM10011496_03470</name>
</gene>
<evidence type="ECO:0008006" key="4">
    <source>
        <dbReference type="Google" id="ProtNLM"/>
    </source>
</evidence>
<dbReference type="Proteomes" id="UP000620596">
    <property type="component" value="Unassembled WGS sequence"/>
</dbReference>
<dbReference type="Pfam" id="PF13994">
    <property type="entry name" value="PgaD"/>
    <property type="match status" value="1"/>
</dbReference>